<dbReference type="Pfam" id="PF25944">
    <property type="entry name" value="Beta-barrel_RND"/>
    <property type="match status" value="1"/>
</dbReference>
<evidence type="ECO:0000313" key="10">
    <source>
        <dbReference type="Proteomes" id="UP000431462"/>
    </source>
</evidence>
<comment type="subcellular location">
    <subcellularLocation>
        <location evidence="1">Cell inner membrane</location>
        <topology evidence="1">Lipid-anchor</topology>
    </subcellularLocation>
</comment>
<evidence type="ECO:0000259" key="6">
    <source>
        <dbReference type="Pfam" id="PF25917"/>
    </source>
</evidence>
<accession>A0A844I4D0</accession>
<dbReference type="GO" id="GO:0046677">
    <property type="term" value="P:response to antibiotic"/>
    <property type="evidence" value="ECO:0007669"/>
    <property type="project" value="TreeGrafter"/>
</dbReference>
<feature type="domain" description="Multidrug resistance protein MdtA-like C-terminal permuted SH3" evidence="8">
    <location>
        <begin position="345"/>
        <end position="402"/>
    </location>
</feature>
<dbReference type="NCBIfam" id="TIGR01730">
    <property type="entry name" value="RND_mfp"/>
    <property type="match status" value="1"/>
</dbReference>
<evidence type="ECO:0000256" key="1">
    <source>
        <dbReference type="ARBA" id="ARBA00004519"/>
    </source>
</evidence>
<dbReference type="PANTHER" id="PTHR30158:SF10">
    <property type="entry name" value="CATION EFFLUX PUMP"/>
    <property type="match status" value="1"/>
</dbReference>
<dbReference type="InterPro" id="IPR058625">
    <property type="entry name" value="MdtA-like_BSH"/>
</dbReference>
<dbReference type="Gene3D" id="2.40.30.170">
    <property type="match status" value="1"/>
</dbReference>
<reference evidence="9 10" key="1">
    <citation type="submission" date="2019-06" db="EMBL/GenBank/DDBJ databases">
        <title>Enrichment of Autotrophic Halophilic Microorganisms from Red Sea Brine Pool Using Microbial Electrosynthesis System.</title>
        <authorList>
            <person name="Alqahtani M.F."/>
            <person name="Bajracharya S."/>
            <person name="Katuri K.P."/>
            <person name="Ali M."/>
            <person name="Saikaly P.E."/>
        </authorList>
    </citation>
    <scope>NUCLEOTIDE SEQUENCE [LARGE SCALE GENOMIC DNA]</scope>
    <source>
        <strain evidence="9">MES15</strain>
    </source>
</reference>
<evidence type="ECO:0000313" key="9">
    <source>
        <dbReference type="EMBL" id="MTI98827.1"/>
    </source>
</evidence>
<evidence type="ECO:0000259" key="5">
    <source>
        <dbReference type="Pfam" id="PF25876"/>
    </source>
</evidence>
<organism evidence="9 10">
    <name type="scientific">Marinobacter adhaerens</name>
    <dbReference type="NCBI Taxonomy" id="1033846"/>
    <lineage>
        <taxon>Bacteria</taxon>
        <taxon>Pseudomonadati</taxon>
        <taxon>Pseudomonadota</taxon>
        <taxon>Gammaproteobacteria</taxon>
        <taxon>Pseudomonadales</taxon>
        <taxon>Marinobacteraceae</taxon>
        <taxon>Marinobacter</taxon>
    </lineage>
</organism>
<comment type="caution">
    <text evidence="9">The sequence shown here is derived from an EMBL/GenBank/DDBJ whole genome shotgun (WGS) entry which is preliminary data.</text>
</comment>
<comment type="similarity">
    <text evidence="2">Belongs to the membrane fusion protein (MFP) (TC 8.A.1) family.</text>
</comment>
<dbReference type="Gene3D" id="2.40.420.20">
    <property type="match status" value="1"/>
</dbReference>
<proteinExistence type="inferred from homology"/>
<protein>
    <submittedName>
        <fullName evidence="9">Efflux RND transporter periplasmic adaptor subunit</fullName>
    </submittedName>
</protein>
<dbReference type="GO" id="GO:0030313">
    <property type="term" value="C:cell envelope"/>
    <property type="evidence" value="ECO:0007669"/>
    <property type="project" value="UniProtKB-SubCell"/>
</dbReference>
<keyword evidence="3 4" id="KW-0175">Coiled coil</keyword>
<sequence>MRIPVVNYSKLHPFGIITSYVTSWRSIGARTGCHCSFGSFFLEMVQRFPMKSKLFFLMVVSTLFLLGCESPQRGEGQQSEAQAPLIEVVRAKALEVQPWKTYTTRIEAPEQVSLRPRISGVVEKVHFVEGQSVQEGDLLISLDNRHLAARVDQLQAELASAEAALRQAQNEHERAKRLIQQQAISREQAELRESAAQQRRADVGSIRARLAQAELDLSFASIRAPISGTISRADITAGNTVTAHQSLLTNISSDQKRYAYFNMEERTWYRYYGKRENAISAPVVVQLIGEQGYPHRGVIDFVDNEIEQGSGTLRLRAVLPDNEGQLMPGAFARVRLAVAKASAKVLVPDRAIATDLENKFVLTVNDSNQATYTPVTPGERFGEYRVIEEGLEQGLNVVVNGTAKIGPGMTIQPVEVDLDTEGLQLTLNNQSLDDPQTAAIPR</sequence>
<evidence type="ECO:0000256" key="3">
    <source>
        <dbReference type="ARBA" id="ARBA00023054"/>
    </source>
</evidence>
<gene>
    <name evidence="9" type="ORF">FH752_09415</name>
</gene>
<name>A0A844I4D0_9GAMM</name>
<dbReference type="SUPFAM" id="SSF111369">
    <property type="entry name" value="HlyD-like secretion proteins"/>
    <property type="match status" value="1"/>
</dbReference>
<evidence type="ECO:0000256" key="2">
    <source>
        <dbReference type="ARBA" id="ARBA00009477"/>
    </source>
</evidence>
<dbReference type="PANTHER" id="PTHR30158">
    <property type="entry name" value="ACRA/E-RELATED COMPONENT OF DRUG EFFLUX TRANSPORTER"/>
    <property type="match status" value="1"/>
</dbReference>
<dbReference type="GO" id="GO:0022857">
    <property type="term" value="F:transmembrane transporter activity"/>
    <property type="evidence" value="ECO:0007669"/>
    <property type="project" value="InterPro"/>
</dbReference>
<feature type="coiled-coil region" evidence="4">
    <location>
        <begin position="144"/>
        <end position="185"/>
    </location>
</feature>
<evidence type="ECO:0000259" key="8">
    <source>
        <dbReference type="Pfam" id="PF25967"/>
    </source>
</evidence>
<dbReference type="Gene3D" id="2.40.50.100">
    <property type="match status" value="1"/>
</dbReference>
<dbReference type="Pfam" id="PF25967">
    <property type="entry name" value="RND-MFP_C"/>
    <property type="match status" value="1"/>
</dbReference>
<dbReference type="InterPro" id="IPR006143">
    <property type="entry name" value="RND_pump_MFP"/>
</dbReference>
<feature type="domain" description="Multidrug resistance protein MdtA-like beta-barrel" evidence="7">
    <location>
        <begin position="280"/>
        <end position="339"/>
    </location>
</feature>
<dbReference type="InterPro" id="IPR058624">
    <property type="entry name" value="MdtA-like_HH"/>
</dbReference>
<feature type="domain" description="Multidrug resistance protein MdtA-like barrel-sandwich hybrid" evidence="6">
    <location>
        <begin position="110"/>
        <end position="246"/>
    </location>
</feature>
<dbReference type="InterPro" id="IPR058626">
    <property type="entry name" value="MdtA-like_b-barrel"/>
</dbReference>
<dbReference type="InterPro" id="IPR058627">
    <property type="entry name" value="MdtA-like_C"/>
</dbReference>
<dbReference type="GO" id="GO:0005886">
    <property type="term" value="C:plasma membrane"/>
    <property type="evidence" value="ECO:0007669"/>
    <property type="project" value="TreeGrafter"/>
</dbReference>
<dbReference type="Proteomes" id="UP000431462">
    <property type="component" value="Unassembled WGS sequence"/>
</dbReference>
<feature type="domain" description="Multidrug resistance protein MdtA-like alpha-helical hairpin" evidence="5">
    <location>
        <begin position="152"/>
        <end position="219"/>
    </location>
</feature>
<evidence type="ECO:0000259" key="7">
    <source>
        <dbReference type="Pfam" id="PF25944"/>
    </source>
</evidence>
<dbReference type="AlphaFoldDB" id="A0A844I4D0"/>
<dbReference type="Pfam" id="PF25876">
    <property type="entry name" value="HH_MFP_RND"/>
    <property type="match status" value="1"/>
</dbReference>
<evidence type="ECO:0000256" key="4">
    <source>
        <dbReference type="SAM" id="Coils"/>
    </source>
</evidence>
<dbReference type="Gene3D" id="1.10.287.470">
    <property type="entry name" value="Helix hairpin bin"/>
    <property type="match status" value="1"/>
</dbReference>
<dbReference type="Pfam" id="PF25917">
    <property type="entry name" value="BSH_RND"/>
    <property type="match status" value="1"/>
</dbReference>
<dbReference type="EMBL" id="VENC01000008">
    <property type="protein sequence ID" value="MTI98827.1"/>
    <property type="molecule type" value="Genomic_DNA"/>
</dbReference>